<accession>A0A4Y9F2Y3</accession>
<dbReference type="RefSeq" id="WP_135013310.1">
    <property type="nucleotide sequence ID" value="NZ_JADGLK010000036.1"/>
</dbReference>
<proteinExistence type="inferred from homology"/>
<dbReference type="Pfam" id="PF01381">
    <property type="entry name" value="HTH_3"/>
    <property type="match status" value="1"/>
</dbReference>
<evidence type="ECO:0000256" key="1">
    <source>
        <dbReference type="ARBA" id="ARBA00007227"/>
    </source>
</evidence>
<gene>
    <name evidence="3" type="ORF">E4U03_09535</name>
</gene>
<dbReference type="SMART" id="SM00530">
    <property type="entry name" value="HTH_XRE"/>
    <property type="match status" value="1"/>
</dbReference>
<dbReference type="Gene3D" id="1.10.10.2910">
    <property type="match status" value="1"/>
</dbReference>
<dbReference type="InterPro" id="IPR001387">
    <property type="entry name" value="Cro/C1-type_HTH"/>
</dbReference>
<comment type="caution">
    <text evidence="3">The sequence shown here is derived from an EMBL/GenBank/DDBJ whole genome shotgun (WGS) entry which is preliminary data.</text>
</comment>
<dbReference type="Proteomes" id="UP000297951">
    <property type="component" value="Unassembled WGS sequence"/>
</dbReference>
<feature type="domain" description="HTH cro/C1-type" evidence="2">
    <location>
        <begin position="25"/>
        <end position="80"/>
    </location>
</feature>
<dbReference type="InterPro" id="IPR010359">
    <property type="entry name" value="IrrE_HExxH"/>
</dbReference>
<comment type="similarity">
    <text evidence="1">Belongs to the short-chain fatty acyl-CoA assimilation regulator (ScfR) family.</text>
</comment>
<dbReference type="CDD" id="cd00093">
    <property type="entry name" value="HTH_XRE"/>
    <property type="match status" value="1"/>
</dbReference>
<dbReference type="GO" id="GO:0003677">
    <property type="term" value="F:DNA binding"/>
    <property type="evidence" value="ECO:0007669"/>
    <property type="project" value="InterPro"/>
</dbReference>
<dbReference type="AlphaFoldDB" id="A0A4Y9F2Y3"/>
<name>A0A4Y9F2Y3_9MICC</name>
<evidence type="ECO:0000313" key="3">
    <source>
        <dbReference type="EMBL" id="TFU21287.1"/>
    </source>
</evidence>
<evidence type="ECO:0000313" key="4">
    <source>
        <dbReference type="Proteomes" id="UP000297951"/>
    </source>
</evidence>
<dbReference type="InterPro" id="IPR010982">
    <property type="entry name" value="Lambda_DNA-bd_dom_sf"/>
</dbReference>
<protein>
    <submittedName>
        <fullName evidence="3">ImmA/IrrE family metallo-endopeptidase</fullName>
    </submittedName>
</protein>
<dbReference type="InterPro" id="IPR052345">
    <property type="entry name" value="Rad_response_metalloprotease"/>
</dbReference>
<dbReference type="SUPFAM" id="SSF47413">
    <property type="entry name" value="lambda repressor-like DNA-binding domains"/>
    <property type="match status" value="1"/>
</dbReference>
<dbReference type="Pfam" id="PF06114">
    <property type="entry name" value="Peptidase_M78"/>
    <property type="match status" value="1"/>
</dbReference>
<dbReference type="Gene3D" id="1.10.260.40">
    <property type="entry name" value="lambda repressor-like DNA-binding domains"/>
    <property type="match status" value="1"/>
</dbReference>
<dbReference type="OrthoDB" id="9794834at2"/>
<sequence length="403" mass="45302">MLKKMEESLPLTLPNTRVAVFGERVKDVRTLRGVTAKRLAEELGKTPSAISHLESTESTELSVAEVRVIADFLGVEEEYLVHPPVSYIKNSDLHFRASSTLTKKEASSQSIFLKIITEYIVQLVKTRKVELFPVQLEDLDYLDDMDGIVQRAREILRLRPDEPIGNLVSLLEKNGVIVVPTVSDLVAHVPNHDAYSSWTSGAGIDIPVIAVRMDTAWERQRLSVAHELGHLVLHRYRAGESKEEEAFDFAIRFLIPPAEIMKEWPNHATPLSLLPLKRKWGVSIAAIARYGRTLGLIDDFRYSSIYRQLSNNKDRATGKSWRVQEPGALERLPEKPRVLAAIVSAVFGLLPTVEVLRSETFLPWDILSSVLRQLDSPWADVLEEEVDDGSPADIVSLDSWRAC</sequence>
<dbReference type="PANTHER" id="PTHR43236">
    <property type="entry name" value="ANTITOXIN HIGA1"/>
    <property type="match status" value="1"/>
</dbReference>
<dbReference type="PANTHER" id="PTHR43236:SF1">
    <property type="entry name" value="BLL7220 PROTEIN"/>
    <property type="match status" value="1"/>
</dbReference>
<reference evidence="3 4" key="1">
    <citation type="submission" date="2019-03" db="EMBL/GenBank/DDBJ databases">
        <title>Diversity of the mouse oral microbiome.</title>
        <authorList>
            <person name="Joseph S."/>
            <person name="Aduse-Opoku J."/>
            <person name="Curtis M."/>
            <person name="Wade W."/>
            <person name="Hashim A."/>
        </authorList>
    </citation>
    <scope>NUCLEOTIDE SEQUENCE [LARGE SCALE GENOMIC DNA]</scope>
    <source>
        <strain evidence="4">irhom_31</strain>
    </source>
</reference>
<evidence type="ECO:0000259" key="2">
    <source>
        <dbReference type="PROSITE" id="PS50943"/>
    </source>
</evidence>
<organism evidence="3 4">
    <name type="scientific">Rothia nasimurium</name>
    <dbReference type="NCBI Taxonomy" id="85336"/>
    <lineage>
        <taxon>Bacteria</taxon>
        <taxon>Bacillati</taxon>
        <taxon>Actinomycetota</taxon>
        <taxon>Actinomycetes</taxon>
        <taxon>Micrococcales</taxon>
        <taxon>Micrococcaceae</taxon>
        <taxon>Rothia</taxon>
    </lineage>
</organism>
<dbReference type="PROSITE" id="PS50943">
    <property type="entry name" value="HTH_CROC1"/>
    <property type="match status" value="1"/>
</dbReference>
<dbReference type="EMBL" id="SPQC01000036">
    <property type="protein sequence ID" value="TFU21287.1"/>
    <property type="molecule type" value="Genomic_DNA"/>
</dbReference>